<feature type="compositionally biased region" description="Basic and acidic residues" evidence="1">
    <location>
        <begin position="418"/>
        <end position="432"/>
    </location>
</feature>
<feature type="domain" description="ARID" evidence="2">
    <location>
        <begin position="15"/>
        <end position="128"/>
    </location>
</feature>
<evidence type="ECO:0000256" key="1">
    <source>
        <dbReference type="SAM" id="MobiDB-lite"/>
    </source>
</evidence>
<feature type="compositionally biased region" description="Acidic residues" evidence="1">
    <location>
        <begin position="387"/>
        <end position="402"/>
    </location>
</feature>
<proteinExistence type="predicted"/>
<dbReference type="SUPFAM" id="SSF46774">
    <property type="entry name" value="ARID-like"/>
    <property type="match status" value="1"/>
</dbReference>
<feature type="compositionally biased region" description="Gly residues" evidence="1">
    <location>
        <begin position="176"/>
        <end position="188"/>
    </location>
</feature>
<dbReference type="CDD" id="cd16100">
    <property type="entry name" value="ARID"/>
    <property type="match status" value="1"/>
</dbReference>
<dbReference type="PANTHER" id="PTHR46694:SF1">
    <property type="entry name" value="AT-RICH INTERACTIVE DOMAIN-CONTAINING PROTEIN 4"/>
    <property type="match status" value="1"/>
</dbReference>
<dbReference type="Pfam" id="PF01388">
    <property type="entry name" value="ARID"/>
    <property type="match status" value="1"/>
</dbReference>
<dbReference type="SUPFAM" id="SSF47769">
    <property type="entry name" value="SAM/Pointed domain"/>
    <property type="match status" value="1"/>
</dbReference>
<dbReference type="PANTHER" id="PTHR46694">
    <property type="entry name" value="AT-RICH INTERACTIVE DOMAIN-CONTAINING PROTEIN 4"/>
    <property type="match status" value="1"/>
</dbReference>
<dbReference type="AlphaFoldDB" id="A0A7S0KD79"/>
<organism evidence="3">
    <name type="scientific">Ostreococcus mediterraneus</name>
    <dbReference type="NCBI Taxonomy" id="1486918"/>
    <lineage>
        <taxon>Eukaryota</taxon>
        <taxon>Viridiplantae</taxon>
        <taxon>Chlorophyta</taxon>
        <taxon>Mamiellophyceae</taxon>
        <taxon>Mamiellales</taxon>
        <taxon>Bathycoccaceae</taxon>
        <taxon>Ostreococcus</taxon>
    </lineage>
</organism>
<feature type="compositionally biased region" description="Low complexity" evidence="1">
    <location>
        <begin position="466"/>
        <end position="481"/>
    </location>
</feature>
<evidence type="ECO:0000313" key="3">
    <source>
        <dbReference type="EMBL" id="CAD8576179.1"/>
    </source>
</evidence>
<gene>
    <name evidence="3" type="ORF">OMED0929_LOCUS546</name>
</gene>
<dbReference type="CDD" id="cd20404">
    <property type="entry name" value="Tudor_Agenet_AtEML-like"/>
    <property type="match status" value="1"/>
</dbReference>
<dbReference type="PROSITE" id="PS51011">
    <property type="entry name" value="ARID"/>
    <property type="match status" value="1"/>
</dbReference>
<dbReference type="InterPro" id="IPR036431">
    <property type="entry name" value="ARID_dom_sf"/>
</dbReference>
<dbReference type="EMBL" id="HBEW01000667">
    <property type="protein sequence ID" value="CAD8576179.1"/>
    <property type="molecule type" value="Transcribed_RNA"/>
</dbReference>
<accession>A0A7S0KD79</accession>
<reference evidence="3" key="1">
    <citation type="submission" date="2021-01" db="EMBL/GenBank/DDBJ databases">
        <authorList>
            <person name="Corre E."/>
            <person name="Pelletier E."/>
            <person name="Niang G."/>
            <person name="Scheremetjew M."/>
            <person name="Finn R."/>
            <person name="Kale V."/>
            <person name="Holt S."/>
            <person name="Cochrane G."/>
            <person name="Meng A."/>
            <person name="Brown T."/>
            <person name="Cohen L."/>
        </authorList>
    </citation>
    <scope>NUCLEOTIDE SEQUENCE</scope>
    <source>
        <strain evidence="3">Clade-D-RCC2572</strain>
    </source>
</reference>
<sequence length="581" mass="63874">MTDAVAHVARKPLADVSEEEFLRDLISHLRHDEAVAKEVPEGIGLECFPQRTVNGFKLDLFGLYHNVCARGGFPVEHNGSAAKVPWSWSKEIFMGMANYTSTHRCTSVGHDLIQSYRKYLLSYEIAHPEDVNKTGKAPTGEVPRGAQTARVRMAGVGGDKRRRTGEGSGRKRREGGMGGPRARGGAGRVGRPPRGLPPRGGNFNFSIGNRVRVYWPSDGEWYSGMVVMQETSAEGVVYSKVDYDDGDEEVLNLANEICECLDNDEDGLVYVPRPSSRRAGAAMPGQLALEYQGGHESETHRQAISMDEVLEAMNRREAARGLFELGADPYEARETYRLGYMMGVRRSAIKAVDIMKSMIERAFPEGDPMRDLVTKEDLHKAVVDGTYEADEESDEDIQDADDYDKPWPTDANVPTEAQVKEENERLRAERAAKLASTSSQSLNPDGSSKLVFKVKRARDGEGEDVATGGAANAAQGATNAAKPNEDLTTGPTLGDQRRIALNKAVNTSYAGDKGVLRWLDTHGWGHYAGAFAAYGVSRVSLGYITMTDLENMQVEAEIRPTMFTAIGKRRKRQEKYARTGT</sequence>
<feature type="region of interest" description="Disordered" evidence="1">
    <location>
        <begin position="462"/>
        <end position="493"/>
    </location>
</feature>
<dbReference type="GO" id="GO:0003677">
    <property type="term" value="F:DNA binding"/>
    <property type="evidence" value="ECO:0007669"/>
    <property type="project" value="InterPro"/>
</dbReference>
<dbReference type="InterPro" id="IPR001606">
    <property type="entry name" value="ARID_dom"/>
</dbReference>
<dbReference type="InterPro" id="IPR013761">
    <property type="entry name" value="SAM/pointed_sf"/>
</dbReference>
<evidence type="ECO:0000259" key="2">
    <source>
        <dbReference type="PROSITE" id="PS51011"/>
    </source>
</evidence>
<dbReference type="Gene3D" id="1.10.150.60">
    <property type="entry name" value="ARID DNA-binding domain"/>
    <property type="match status" value="1"/>
</dbReference>
<feature type="region of interest" description="Disordered" evidence="1">
    <location>
        <begin position="154"/>
        <end position="201"/>
    </location>
</feature>
<feature type="compositionally biased region" description="Polar residues" evidence="1">
    <location>
        <begin position="436"/>
        <end position="446"/>
    </location>
</feature>
<dbReference type="SMART" id="SM01014">
    <property type="entry name" value="ARID"/>
    <property type="match status" value="1"/>
</dbReference>
<dbReference type="InterPro" id="IPR042293">
    <property type="entry name" value="ARID4"/>
</dbReference>
<name>A0A7S0KD79_9CHLO</name>
<protein>
    <recommendedName>
        <fullName evidence="2">ARID domain-containing protein</fullName>
    </recommendedName>
</protein>
<feature type="region of interest" description="Disordered" evidence="1">
    <location>
        <begin position="385"/>
        <end position="447"/>
    </location>
</feature>
<feature type="compositionally biased region" description="Low complexity" evidence="1">
    <location>
        <begin position="189"/>
        <end position="201"/>
    </location>
</feature>
<dbReference type="Gene3D" id="2.30.30.140">
    <property type="match status" value="1"/>
</dbReference>